<evidence type="ECO:0000256" key="4">
    <source>
        <dbReference type="ARBA" id="ARBA00022475"/>
    </source>
</evidence>
<dbReference type="STRING" id="333673.A0A3M0KLS1"/>
<comment type="similarity">
    <text evidence="2 13">Belongs to the glypican family.</text>
</comment>
<dbReference type="AlphaFoldDB" id="A0A3M0KLS1"/>
<dbReference type="GO" id="GO:0005886">
    <property type="term" value="C:plasma membrane"/>
    <property type="evidence" value="ECO:0007669"/>
    <property type="project" value="UniProtKB-SubCell"/>
</dbReference>
<evidence type="ECO:0000256" key="9">
    <source>
        <dbReference type="ARBA" id="ARBA00023157"/>
    </source>
</evidence>
<comment type="function">
    <text evidence="14">Cell surface proteoglycan.</text>
</comment>
<dbReference type="GO" id="GO:0005576">
    <property type="term" value="C:extracellular region"/>
    <property type="evidence" value="ECO:0007669"/>
    <property type="project" value="TreeGrafter"/>
</dbReference>
<feature type="signal peptide" evidence="15">
    <location>
        <begin position="1"/>
        <end position="25"/>
    </location>
</feature>
<evidence type="ECO:0000256" key="8">
    <source>
        <dbReference type="ARBA" id="ARBA00023136"/>
    </source>
</evidence>
<evidence type="ECO:0000256" key="6">
    <source>
        <dbReference type="ARBA" id="ARBA00022729"/>
    </source>
</evidence>
<evidence type="ECO:0000313" key="17">
    <source>
        <dbReference type="Proteomes" id="UP000269221"/>
    </source>
</evidence>
<evidence type="ECO:0000256" key="13">
    <source>
        <dbReference type="RuleBase" id="RU003518"/>
    </source>
</evidence>
<keyword evidence="6 15" id="KW-0732">Signal</keyword>
<evidence type="ECO:0000256" key="1">
    <source>
        <dbReference type="ARBA" id="ARBA00004471"/>
    </source>
</evidence>
<evidence type="ECO:0000256" key="3">
    <source>
        <dbReference type="ARBA" id="ARBA00014712"/>
    </source>
</evidence>
<evidence type="ECO:0000256" key="5">
    <source>
        <dbReference type="ARBA" id="ARBA00022622"/>
    </source>
</evidence>
<dbReference type="Pfam" id="PF01153">
    <property type="entry name" value="Glypican"/>
    <property type="match status" value="1"/>
</dbReference>
<dbReference type="InterPro" id="IPR001863">
    <property type="entry name" value="Glypican"/>
</dbReference>
<reference evidence="16 17" key="1">
    <citation type="submission" date="2018-07" db="EMBL/GenBank/DDBJ databases">
        <title>A high quality draft genome assembly of the barn swallow (H. rustica rustica).</title>
        <authorList>
            <person name="Formenti G."/>
            <person name="Chiara M."/>
            <person name="Poveda L."/>
            <person name="Francoijs K.-J."/>
            <person name="Bonisoli-Alquati A."/>
            <person name="Canova L."/>
            <person name="Gianfranceschi L."/>
            <person name="Horner D.S."/>
            <person name="Saino N."/>
        </authorList>
    </citation>
    <scope>NUCLEOTIDE SEQUENCE [LARGE SCALE GENOMIC DNA]</scope>
    <source>
        <strain evidence="16">Chelidonia</strain>
        <tissue evidence="16">Blood</tissue>
    </source>
</reference>
<evidence type="ECO:0000256" key="2">
    <source>
        <dbReference type="ARBA" id="ARBA00010260"/>
    </source>
</evidence>
<dbReference type="EMBL" id="QRBI01000118">
    <property type="protein sequence ID" value="RMC08157.1"/>
    <property type="molecule type" value="Genomic_DNA"/>
</dbReference>
<protein>
    <recommendedName>
        <fullName evidence="3">Glypican-3</fullName>
    </recommendedName>
</protein>
<feature type="chain" id="PRO_5018199723" description="Glypican-3" evidence="15">
    <location>
        <begin position="26"/>
        <end position="161"/>
    </location>
</feature>
<accession>A0A3M0KLS1</accession>
<keyword evidence="4" id="KW-1003">Cell membrane</keyword>
<dbReference type="PANTHER" id="PTHR10822:SF4">
    <property type="entry name" value="GLYPICAN-3"/>
    <property type="match status" value="1"/>
</dbReference>
<dbReference type="OrthoDB" id="6380619at2759"/>
<comment type="subcellular location">
    <subcellularLocation>
        <location evidence="1">Cell membrane</location>
        <topology evidence="1">Lipid-anchor</topology>
        <topology evidence="1">GPI-anchor</topology>
        <orientation evidence="1">Extracellular side</orientation>
    </subcellularLocation>
</comment>
<evidence type="ECO:0000256" key="7">
    <source>
        <dbReference type="ARBA" id="ARBA00022974"/>
    </source>
</evidence>
<keyword evidence="9" id="KW-1015">Disulfide bond</keyword>
<evidence type="ECO:0000313" key="16">
    <source>
        <dbReference type="EMBL" id="RMC08157.1"/>
    </source>
</evidence>
<keyword evidence="10" id="KW-0325">Glycoprotein</keyword>
<evidence type="ECO:0000256" key="10">
    <source>
        <dbReference type="ARBA" id="ARBA00023180"/>
    </source>
</evidence>
<evidence type="ECO:0000256" key="11">
    <source>
        <dbReference type="ARBA" id="ARBA00023207"/>
    </source>
</evidence>
<keyword evidence="17" id="KW-1185">Reference proteome</keyword>
<comment type="caution">
    <text evidence="16">The sequence shown here is derived from an EMBL/GenBank/DDBJ whole genome shotgun (WGS) entry which is preliminary data.</text>
</comment>
<proteinExistence type="inferred from homology"/>
<dbReference type="GO" id="GO:1905475">
    <property type="term" value="P:regulation of protein localization to membrane"/>
    <property type="evidence" value="ECO:0007669"/>
    <property type="project" value="TreeGrafter"/>
</dbReference>
<evidence type="ECO:0000256" key="12">
    <source>
        <dbReference type="ARBA" id="ARBA00023288"/>
    </source>
</evidence>
<organism evidence="16 17">
    <name type="scientific">Hirundo rustica rustica</name>
    <dbReference type="NCBI Taxonomy" id="333673"/>
    <lineage>
        <taxon>Eukaryota</taxon>
        <taxon>Metazoa</taxon>
        <taxon>Chordata</taxon>
        <taxon>Craniata</taxon>
        <taxon>Vertebrata</taxon>
        <taxon>Euteleostomi</taxon>
        <taxon>Archelosauria</taxon>
        <taxon>Archosauria</taxon>
        <taxon>Dinosauria</taxon>
        <taxon>Saurischia</taxon>
        <taxon>Theropoda</taxon>
        <taxon>Coelurosauria</taxon>
        <taxon>Aves</taxon>
        <taxon>Neognathae</taxon>
        <taxon>Neoaves</taxon>
        <taxon>Telluraves</taxon>
        <taxon>Australaves</taxon>
        <taxon>Passeriformes</taxon>
        <taxon>Sylvioidea</taxon>
        <taxon>Hirundinidae</taxon>
        <taxon>Hirundo</taxon>
    </lineage>
</organism>
<dbReference type="Proteomes" id="UP000269221">
    <property type="component" value="Unassembled WGS sequence"/>
</dbReference>
<keyword evidence="12 14" id="KW-0449">Lipoprotein</keyword>
<keyword evidence="11 14" id="KW-0357">Heparan sulfate</keyword>
<dbReference type="GO" id="GO:0098552">
    <property type="term" value="C:side of membrane"/>
    <property type="evidence" value="ECO:0007669"/>
    <property type="project" value="UniProtKB-KW"/>
</dbReference>
<dbReference type="GO" id="GO:0090263">
    <property type="term" value="P:positive regulation of canonical Wnt signaling pathway"/>
    <property type="evidence" value="ECO:0007669"/>
    <property type="project" value="TreeGrafter"/>
</dbReference>
<name>A0A3M0KLS1_HIRRU</name>
<dbReference type="PANTHER" id="PTHR10822">
    <property type="entry name" value="GLYPICAN"/>
    <property type="match status" value="1"/>
</dbReference>
<keyword evidence="8 14" id="KW-0472">Membrane</keyword>
<keyword evidence="7 14" id="KW-0654">Proteoglycan</keyword>
<sequence>MSGSDGALPLVLPLLAAALLGAAGAAQPAGEAACRPVRAAFQALQPGAKWVPESPVPGTDLQVCVPKGSTCCSRKMEEKYQATARLNMEQLLQSASMELKFLVIQNAAVFQGLPGKIPPIQVHWDAAPGAVATGSPQSAGVIGIMESFGLEKTFKFIDSNP</sequence>
<evidence type="ECO:0000256" key="14">
    <source>
        <dbReference type="RuleBase" id="RU003519"/>
    </source>
</evidence>
<dbReference type="GO" id="GO:0016477">
    <property type="term" value="P:cell migration"/>
    <property type="evidence" value="ECO:0007669"/>
    <property type="project" value="TreeGrafter"/>
</dbReference>
<dbReference type="GO" id="GO:0009986">
    <property type="term" value="C:cell surface"/>
    <property type="evidence" value="ECO:0007669"/>
    <property type="project" value="TreeGrafter"/>
</dbReference>
<keyword evidence="5 14" id="KW-0336">GPI-anchor</keyword>
<evidence type="ECO:0000256" key="15">
    <source>
        <dbReference type="SAM" id="SignalP"/>
    </source>
</evidence>
<gene>
    <name evidence="16" type="ORF">DUI87_15191</name>
</gene>